<proteinExistence type="inferred from homology"/>
<comment type="subcellular location">
    <subcellularLocation>
        <location evidence="1 11">Cell outer membrane</location>
        <topology evidence="1 11">Multi-pass membrane protein</topology>
    </subcellularLocation>
</comment>
<gene>
    <name evidence="14" type="ORF">HAQ05_15435</name>
</gene>
<evidence type="ECO:0000256" key="7">
    <source>
        <dbReference type="ARBA" id="ARBA00023065"/>
    </source>
</evidence>
<evidence type="ECO:0000313" key="15">
    <source>
        <dbReference type="Proteomes" id="UP000805841"/>
    </source>
</evidence>
<reference evidence="14 15" key="1">
    <citation type="journal article" date="2020" name="Insects">
        <title>Bacteria Belonging to Pseudomonas typographi sp. nov. from the Bark Beetle Ips typographus Have Genomic Potential to Aid in the Host Ecology.</title>
        <authorList>
            <person name="Peral-Aranega E."/>
            <person name="Saati-Santamaria Z."/>
            <person name="Kolarik M."/>
            <person name="Rivas R."/>
            <person name="Garcia-Fraile P."/>
        </authorList>
    </citation>
    <scope>NUCLEOTIDE SEQUENCE [LARGE SCALE GENOMIC DNA]</scope>
    <source>
        <strain evidence="14 15">CA3A</strain>
    </source>
</reference>
<keyword evidence="2 11" id="KW-0813">Transport</keyword>
<dbReference type="Pfam" id="PF00593">
    <property type="entry name" value="TonB_dep_Rec_b-barrel"/>
    <property type="match status" value="1"/>
</dbReference>
<dbReference type="EMBL" id="JAAOCA010000018">
    <property type="protein sequence ID" value="MBD1600087.1"/>
    <property type="molecule type" value="Genomic_DNA"/>
</dbReference>
<keyword evidence="8 12" id="KW-0798">TonB box</keyword>
<evidence type="ECO:0000259" key="13">
    <source>
        <dbReference type="SMART" id="SM00965"/>
    </source>
</evidence>
<evidence type="ECO:0000256" key="2">
    <source>
        <dbReference type="ARBA" id="ARBA00022448"/>
    </source>
</evidence>
<name>A0ABR7Z3Q5_9PSED</name>
<comment type="similarity">
    <text evidence="11 12">Belongs to the TonB-dependent receptor family.</text>
</comment>
<dbReference type="InterPro" id="IPR011662">
    <property type="entry name" value="Secretin/TonB_short_N"/>
</dbReference>
<dbReference type="Pfam" id="PF07715">
    <property type="entry name" value="Plug"/>
    <property type="match status" value="1"/>
</dbReference>
<dbReference type="PROSITE" id="PS52016">
    <property type="entry name" value="TONB_DEPENDENT_REC_3"/>
    <property type="match status" value="1"/>
</dbReference>
<dbReference type="InterPro" id="IPR036942">
    <property type="entry name" value="Beta-barrel_TonB_sf"/>
</dbReference>
<dbReference type="Proteomes" id="UP000805841">
    <property type="component" value="Unassembled WGS sequence"/>
</dbReference>
<organism evidence="14 15">
    <name type="scientific">Pseudomonas typographi</name>
    <dbReference type="NCBI Taxonomy" id="2715964"/>
    <lineage>
        <taxon>Bacteria</taxon>
        <taxon>Pseudomonadati</taxon>
        <taxon>Pseudomonadota</taxon>
        <taxon>Gammaproteobacteria</taxon>
        <taxon>Pseudomonadales</taxon>
        <taxon>Pseudomonadaceae</taxon>
        <taxon>Pseudomonas</taxon>
    </lineage>
</organism>
<evidence type="ECO:0000313" key="14">
    <source>
        <dbReference type="EMBL" id="MBD1600087.1"/>
    </source>
</evidence>
<evidence type="ECO:0000256" key="9">
    <source>
        <dbReference type="ARBA" id="ARBA00023136"/>
    </source>
</evidence>
<evidence type="ECO:0000256" key="6">
    <source>
        <dbReference type="ARBA" id="ARBA00023004"/>
    </source>
</evidence>
<evidence type="ECO:0000256" key="3">
    <source>
        <dbReference type="ARBA" id="ARBA00022452"/>
    </source>
</evidence>
<keyword evidence="14" id="KW-0675">Receptor</keyword>
<evidence type="ECO:0000256" key="12">
    <source>
        <dbReference type="RuleBase" id="RU003357"/>
    </source>
</evidence>
<dbReference type="PANTHER" id="PTHR32552:SF81">
    <property type="entry name" value="TONB-DEPENDENT OUTER MEMBRANE RECEPTOR"/>
    <property type="match status" value="1"/>
</dbReference>
<keyword evidence="9 11" id="KW-0472">Membrane</keyword>
<evidence type="ECO:0000256" key="11">
    <source>
        <dbReference type="PROSITE-ProRule" id="PRU01360"/>
    </source>
</evidence>
<dbReference type="Gene3D" id="2.40.170.20">
    <property type="entry name" value="TonB-dependent receptor, beta-barrel domain"/>
    <property type="match status" value="1"/>
</dbReference>
<dbReference type="SMART" id="SM00965">
    <property type="entry name" value="STN"/>
    <property type="match status" value="1"/>
</dbReference>
<keyword evidence="3 11" id="KW-1134">Transmembrane beta strand</keyword>
<dbReference type="InterPro" id="IPR000531">
    <property type="entry name" value="Beta-barrel_TonB"/>
</dbReference>
<protein>
    <submittedName>
        <fullName evidence="14">TonB-dependent receptor</fullName>
    </submittedName>
</protein>
<evidence type="ECO:0000256" key="4">
    <source>
        <dbReference type="ARBA" id="ARBA00022496"/>
    </source>
</evidence>
<accession>A0ABR7Z3Q5</accession>
<keyword evidence="6" id="KW-0408">Iron</keyword>
<dbReference type="Pfam" id="PF07660">
    <property type="entry name" value="STN"/>
    <property type="match status" value="1"/>
</dbReference>
<keyword evidence="15" id="KW-1185">Reference proteome</keyword>
<feature type="domain" description="Secretin/TonB short N-terminal" evidence="13">
    <location>
        <begin position="45"/>
        <end position="96"/>
    </location>
</feature>
<sequence>MALACGSVLAGLANAVHAAEQRQHFAIAAGSLGSILLAISQQSGRLIAFDPRDVDNLSAPAITGNLSFDEALGIALHSTPLHYSQDDSGAVSIRQGPAGAASAPVAAPAQALKTVTVTARRREERSQDVPTAMSVLGGDTLETQRNYRIQDIQQLVPSTTVAYVHPRQSSVAIRGLGNNAASDGLEGSVGVYLDNVYLSRPGMAAFDLLDIEQIDVLRGPQGTLFGKNTTAGVLNVSTRAPTFTPERTVEVSAGQRGYFQTRATISGPLSDTLAGRLSATRTRDDGYIKNEYDGHELNGGERNGVRGQLLYKPSDAFSLRLIASYNDEDSSSGTFPLYSTGPTINGVNRYEQRAAAAGAHLVYGRKVNIDSGQSISVHQSGLSAEANWKLDNDFTLTSISSYRTWNFKPSNDDGLDVAAYYGTGVDVRDREWSQELRLASPKGDRFDYVVGAYYFGQSLKNRSFTDYGPKADIWTGTADGALNNVSSYGHGHIDVDSFALFAQGTWHLTDKLDFTAGIRGTYEEKSGWVDRDAPVGGAAVSGAAASARRAQVGAYDSGGIGLHAFSPSGLLSLNYHFTDQVMGYASLAHGEKSGGINLTVASAPTAGANSLLVGSERANDAELGIKTSGWNNRFIFNADVFWTQVDGYQTNAYDVASTSFYLTNAGSVRSRGIEFDASVLPLRNLTLNLNGSYNDVTYLDYKDAPCPTEVSFQPNAPKTCDLTGHTVANAPKWIGNINAEYHWNLEGGLVPYVTGSYSYRGKAPGTLDDSSYAQLPAYELVNLSTGLRGTLPKGQWDVSLWAKNVFDRRYYTGLSNKNNGGFVSFVGDPRTLGVTARYDF</sequence>
<keyword evidence="5 11" id="KW-0812">Transmembrane</keyword>
<evidence type="ECO:0000256" key="1">
    <source>
        <dbReference type="ARBA" id="ARBA00004571"/>
    </source>
</evidence>
<keyword evidence="7" id="KW-0406">Ion transport</keyword>
<keyword evidence="4" id="KW-0410">Iron transport</keyword>
<dbReference type="PANTHER" id="PTHR32552">
    <property type="entry name" value="FERRICHROME IRON RECEPTOR-RELATED"/>
    <property type="match status" value="1"/>
</dbReference>
<dbReference type="InterPro" id="IPR039426">
    <property type="entry name" value="TonB-dep_rcpt-like"/>
</dbReference>
<dbReference type="Gene3D" id="3.55.50.30">
    <property type="match status" value="1"/>
</dbReference>
<evidence type="ECO:0000256" key="5">
    <source>
        <dbReference type="ARBA" id="ARBA00022692"/>
    </source>
</evidence>
<dbReference type="InterPro" id="IPR012910">
    <property type="entry name" value="Plug_dom"/>
</dbReference>
<keyword evidence="10 11" id="KW-0998">Cell outer membrane</keyword>
<comment type="caution">
    <text evidence="14">The sequence shown here is derived from an EMBL/GenBank/DDBJ whole genome shotgun (WGS) entry which is preliminary data.</text>
</comment>
<evidence type="ECO:0000256" key="10">
    <source>
        <dbReference type="ARBA" id="ARBA00023237"/>
    </source>
</evidence>
<dbReference type="SUPFAM" id="SSF56935">
    <property type="entry name" value="Porins"/>
    <property type="match status" value="1"/>
</dbReference>
<evidence type="ECO:0000256" key="8">
    <source>
        <dbReference type="ARBA" id="ARBA00023077"/>
    </source>
</evidence>